<sequence>LVEELRIAGGNDPAVRRDDTRWQVPLQLKPFEHGDIVLDSNVDRRPMMVVKHFVNAKGLEQVLPYGRVEGPSWQIPAGSNMTWLAGKRIWTWGYMMQESDIEALDAVSADRTAEILARWAEWFRQGLIVRFNGRTLRQADVPFPEQARQTVGQVDVIKAAPAGLKKNWTPPHVDPDSPIPF</sequence>
<dbReference type="EMBL" id="LAZR01042560">
    <property type="protein sequence ID" value="KKL09248.1"/>
    <property type="molecule type" value="Genomic_DNA"/>
</dbReference>
<dbReference type="AlphaFoldDB" id="A0A0F9DB26"/>
<comment type="caution">
    <text evidence="1">The sequence shown here is derived from an EMBL/GenBank/DDBJ whole genome shotgun (WGS) entry which is preliminary data.</text>
</comment>
<gene>
    <name evidence="1" type="ORF">LCGC14_2567740</name>
</gene>
<feature type="non-terminal residue" evidence="1">
    <location>
        <position position="1"/>
    </location>
</feature>
<accession>A0A0F9DB26</accession>
<proteinExistence type="predicted"/>
<evidence type="ECO:0000313" key="1">
    <source>
        <dbReference type="EMBL" id="KKL09248.1"/>
    </source>
</evidence>
<protein>
    <submittedName>
        <fullName evidence="1">Uncharacterized protein</fullName>
    </submittedName>
</protein>
<name>A0A0F9DB26_9ZZZZ</name>
<organism evidence="1">
    <name type="scientific">marine sediment metagenome</name>
    <dbReference type="NCBI Taxonomy" id="412755"/>
    <lineage>
        <taxon>unclassified sequences</taxon>
        <taxon>metagenomes</taxon>
        <taxon>ecological metagenomes</taxon>
    </lineage>
</organism>
<reference evidence="1" key="1">
    <citation type="journal article" date="2015" name="Nature">
        <title>Complex archaea that bridge the gap between prokaryotes and eukaryotes.</title>
        <authorList>
            <person name="Spang A."/>
            <person name="Saw J.H."/>
            <person name="Jorgensen S.L."/>
            <person name="Zaremba-Niedzwiedzka K."/>
            <person name="Martijn J."/>
            <person name="Lind A.E."/>
            <person name="van Eijk R."/>
            <person name="Schleper C."/>
            <person name="Guy L."/>
            <person name="Ettema T.J."/>
        </authorList>
    </citation>
    <scope>NUCLEOTIDE SEQUENCE</scope>
</reference>